<gene>
    <name evidence="4" type="ORF">MELIAE_LOCUS9948</name>
</gene>
<dbReference type="InterPro" id="IPR013087">
    <property type="entry name" value="Znf_C2H2_type"/>
</dbReference>
<dbReference type="Proteomes" id="UP001154078">
    <property type="component" value="Chromosome 7"/>
</dbReference>
<keyword evidence="1" id="KW-0175">Coiled coil</keyword>
<dbReference type="AlphaFoldDB" id="A0A9P0BCX9"/>
<feature type="domain" description="C2H2-type" evidence="3">
    <location>
        <begin position="19"/>
        <end position="41"/>
    </location>
</feature>
<feature type="coiled-coil region" evidence="1">
    <location>
        <begin position="192"/>
        <end position="219"/>
    </location>
</feature>
<dbReference type="PROSITE" id="PS00028">
    <property type="entry name" value="ZINC_FINGER_C2H2_1"/>
    <property type="match status" value="1"/>
</dbReference>
<evidence type="ECO:0000313" key="4">
    <source>
        <dbReference type="EMBL" id="CAH0560139.1"/>
    </source>
</evidence>
<reference evidence="4" key="1">
    <citation type="submission" date="2021-12" db="EMBL/GenBank/DDBJ databases">
        <authorList>
            <person name="King R."/>
        </authorList>
    </citation>
    <scope>NUCLEOTIDE SEQUENCE</scope>
</reference>
<dbReference type="EMBL" id="OV121138">
    <property type="protein sequence ID" value="CAH0560139.1"/>
    <property type="molecule type" value="Genomic_DNA"/>
</dbReference>
<evidence type="ECO:0000256" key="1">
    <source>
        <dbReference type="SAM" id="Coils"/>
    </source>
</evidence>
<name>A0A9P0BCX9_BRAAE</name>
<dbReference type="OrthoDB" id="8066533at2759"/>
<evidence type="ECO:0000259" key="3">
    <source>
        <dbReference type="PROSITE" id="PS00028"/>
    </source>
</evidence>
<feature type="region of interest" description="Disordered" evidence="2">
    <location>
        <begin position="609"/>
        <end position="636"/>
    </location>
</feature>
<feature type="compositionally biased region" description="Polar residues" evidence="2">
    <location>
        <begin position="609"/>
        <end position="622"/>
    </location>
</feature>
<organism evidence="4 5">
    <name type="scientific">Brassicogethes aeneus</name>
    <name type="common">Rape pollen beetle</name>
    <name type="synonym">Meligethes aeneus</name>
    <dbReference type="NCBI Taxonomy" id="1431903"/>
    <lineage>
        <taxon>Eukaryota</taxon>
        <taxon>Metazoa</taxon>
        <taxon>Ecdysozoa</taxon>
        <taxon>Arthropoda</taxon>
        <taxon>Hexapoda</taxon>
        <taxon>Insecta</taxon>
        <taxon>Pterygota</taxon>
        <taxon>Neoptera</taxon>
        <taxon>Endopterygota</taxon>
        <taxon>Coleoptera</taxon>
        <taxon>Polyphaga</taxon>
        <taxon>Cucujiformia</taxon>
        <taxon>Nitidulidae</taxon>
        <taxon>Meligethinae</taxon>
        <taxon>Brassicogethes</taxon>
    </lineage>
</organism>
<accession>A0A9P0BCX9</accession>
<evidence type="ECO:0000313" key="5">
    <source>
        <dbReference type="Proteomes" id="UP001154078"/>
    </source>
</evidence>
<evidence type="ECO:0000256" key="2">
    <source>
        <dbReference type="SAM" id="MobiDB-lite"/>
    </source>
</evidence>
<protein>
    <recommendedName>
        <fullName evidence="3">C2H2-type domain-containing protein</fullName>
    </recommendedName>
</protein>
<keyword evidence="5" id="KW-1185">Reference proteome</keyword>
<proteinExistence type="predicted"/>
<sequence length="636" mass="71785">MPNPCNHRCDHNENRKKICAPCGRKISLGSKMLEHFRITDHHELLIKQFINANFDLSNPKFPSGICVTCRQILQEHERGIVRRSVKNMPNYEDICLPKETRNTPISKSFCNCYICLTGRHQGHINIKKKLPVCKTLDLSIKITPNNGMYGSQNSSITQIPKKETMKPIDQKTLTICQVCYQEVGKGKNHPCIRDSSNNKAQARQNVQELASALPKKQQEQLCVSLLSQKIENMKSSTADFQNIVSLSTQGRKKTIFLKASDKPKTISVESLNDYQVISGASGKQMKNLSHFIRDNMGRKAVPAYYSVEVSKRAKLLAELYHHDVLDFDVEKCLVKQRRPVVWGNAEEILQNIIDRRNLIGNYGVKVMADGGQGFFKISMSVIPKSYISECLSDQHGESSSSKKIKIDKCTSVHKLTILALVPNIKETYENLKILFDLVKINDISIKFVSDFKLLLLVNGQQTATSLFPCPYCFINLQDLRDRKDLNDQTNNHENPEKNQEYISNKTYGDLRRDYEKFTASGTELKMDVLRERGEKDNLEKQYEEEEGLISGMSLMCVRNLENVAHHGAKRLSKVEGESGEGCIGGRVKVCGELGKQGLHALLNTATPSLNSATQDQDTATRWTSKDQESPASVSLR</sequence>